<protein>
    <submittedName>
        <fullName evidence="1">Unannotated protein</fullName>
    </submittedName>
</protein>
<dbReference type="EMBL" id="CAEZWE010000008">
    <property type="protein sequence ID" value="CAB4644432.1"/>
    <property type="molecule type" value="Genomic_DNA"/>
</dbReference>
<reference evidence="1" key="1">
    <citation type="submission" date="2020-05" db="EMBL/GenBank/DDBJ databases">
        <authorList>
            <person name="Chiriac C."/>
            <person name="Salcher M."/>
            <person name="Ghai R."/>
            <person name="Kavagutti S V."/>
        </authorList>
    </citation>
    <scope>NUCLEOTIDE SEQUENCE</scope>
</reference>
<dbReference type="AlphaFoldDB" id="A0A6J6K4X7"/>
<evidence type="ECO:0000313" key="1">
    <source>
        <dbReference type="EMBL" id="CAB4644432.1"/>
    </source>
</evidence>
<gene>
    <name evidence="1" type="ORF">UFOPK2169_00341</name>
</gene>
<proteinExistence type="predicted"/>
<name>A0A6J6K4X7_9ZZZZ</name>
<accession>A0A6J6K4X7</accession>
<sequence>MVSRSDSPLFRLELDAIKVITSADKRFAAVSKLSRVLVESSKNTLAIVRPRKAGTLGS</sequence>
<organism evidence="1">
    <name type="scientific">freshwater metagenome</name>
    <dbReference type="NCBI Taxonomy" id="449393"/>
    <lineage>
        <taxon>unclassified sequences</taxon>
        <taxon>metagenomes</taxon>
        <taxon>ecological metagenomes</taxon>
    </lineage>
</organism>